<name>A0ABS1J8R7_9BACL</name>
<proteinExistence type="predicted"/>
<dbReference type="InterPro" id="IPR009711">
    <property type="entry name" value="UPF0473"/>
</dbReference>
<reference evidence="1 2" key="1">
    <citation type="submission" date="2021-01" db="EMBL/GenBank/DDBJ databases">
        <title>Tumebacillus sp. strain ITR2 16S ribosomal RNA gene Genome sequencing and assembly.</title>
        <authorList>
            <person name="Kang M."/>
        </authorList>
    </citation>
    <scope>NUCLEOTIDE SEQUENCE [LARGE SCALE GENOMIC DNA]</scope>
    <source>
        <strain evidence="1 2">ITR2</strain>
    </source>
</reference>
<dbReference type="Pfam" id="PF06949">
    <property type="entry name" value="DUF1292"/>
    <property type="match status" value="1"/>
</dbReference>
<gene>
    <name evidence="1" type="ORF">JJB07_05170</name>
</gene>
<dbReference type="Proteomes" id="UP000602284">
    <property type="component" value="Unassembled WGS sequence"/>
</dbReference>
<dbReference type="RefSeq" id="WP_201631778.1">
    <property type="nucleotide sequence ID" value="NZ_JAEQNB010000001.1"/>
</dbReference>
<evidence type="ECO:0000313" key="1">
    <source>
        <dbReference type="EMBL" id="MBL0386038.1"/>
    </source>
</evidence>
<evidence type="ECO:0000313" key="2">
    <source>
        <dbReference type="Proteomes" id="UP000602284"/>
    </source>
</evidence>
<accession>A0ABS1J8R7</accession>
<sequence>MRNEIGLMEENLDNLIGQQLHLEINDHGVFDYDIVKLFTLNNTRYVLAERISDEREGYLMKLDDLGDDWYTLLDIVDDAEWEIAREASGYTKVLHR</sequence>
<dbReference type="EMBL" id="JAEQNB010000001">
    <property type="protein sequence ID" value="MBL0386038.1"/>
    <property type="molecule type" value="Genomic_DNA"/>
</dbReference>
<comment type="caution">
    <text evidence="1">The sequence shown here is derived from an EMBL/GenBank/DDBJ whole genome shotgun (WGS) entry which is preliminary data.</text>
</comment>
<organism evidence="1 2">
    <name type="scientific">Tumebacillus amylolyticus</name>
    <dbReference type="NCBI Taxonomy" id="2801339"/>
    <lineage>
        <taxon>Bacteria</taxon>
        <taxon>Bacillati</taxon>
        <taxon>Bacillota</taxon>
        <taxon>Bacilli</taxon>
        <taxon>Bacillales</taxon>
        <taxon>Alicyclobacillaceae</taxon>
        <taxon>Tumebacillus</taxon>
    </lineage>
</organism>
<protein>
    <submittedName>
        <fullName evidence="1">DUF1292 domain-containing protein</fullName>
    </submittedName>
</protein>
<keyword evidence="2" id="KW-1185">Reference proteome</keyword>